<dbReference type="InterPro" id="IPR013780">
    <property type="entry name" value="Glyco_hydro_b"/>
</dbReference>
<reference evidence="6 7" key="1">
    <citation type="journal article" date="2021" name="Elife">
        <title>Chloroplast acquisition without the gene transfer in kleptoplastic sea slugs, Plakobranchus ocellatus.</title>
        <authorList>
            <person name="Maeda T."/>
            <person name="Takahashi S."/>
            <person name="Yoshida T."/>
            <person name="Shimamura S."/>
            <person name="Takaki Y."/>
            <person name="Nagai Y."/>
            <person name="Toyoda A."/>
            <person name="Suzuki Y."/>
            <person name="Arimoto A."/>
            <person name="Ishii H."/>
            <person name="Satoh N."/>
            <person name="Nishiyama T."/>
            <person name="Hasebe M."/>
            <person name="Maruyama T."/>
            <person name="Minagawa J."/>
            <person name="Obokata J."/>
            <person name="Shigenobu S."/>
        </authorList>
    </citation>
    <scope>NUCLEOTIDE SEQUENCE [LARGE SCALE GENOMIC DNA]</scope>
</reference>
<feature type="domain" description="Glycosyl-hydrolase 97 catalytic" evidence="3">
    <location>
        <begin position="163"/>
        <end position="316"/>
    </location>
</feature>
<protein>
    <submittedName>
        <fullName evidence="6">Alpha-glucosidase</fullName>
    </submittedName>
</protein>
<dbReference type="Proteomes" id="UP000762676">
    <property type="component" value="Unassembled WGS sequence"/>
</dbReference>
<dbReference type="InterPro" id="IPR052720">
    <property type="entry name" value="Glycosyl_hydrolase_97"/>
</dbReference>
<comment type="caution">
    <text evidence="6">The sequence shown here is derived from an EMBL/GenBank/DDBJ whole genome shotgun (WGS) entry which is preliminary data.</text>
</comment>
<dbReference type="Pfam" id="PF14508">
    <property type="entry name" value="GH97_N"/>
    <property type="match status" value="1"/>
</dbReference>
<dbReference type="InterPro" id="IPR019563">
    <property type="entry name" value="GH97_catalytic"/>
</dbReference>
<dbReference type="InterPro" id="IPR013785">
    <property type="entry name" value="Aldolase_TIM"/>
</dbReference>
<sequence>MDIQFPDNTISLFPEEENTYSHYERSYLLKSIDSLKRGSFASLPVFFREKNNVGILFSEADVYDYPHMFLQAKGDKTLTAMFPKEVAETKPQEGNFADRNVVITKEHPYISKTKGERTLPWRFFVISNDDATFVEQDMVLCLSRPSKLSDTSWIRPGKVAWDWWNANNIYGVGFISGLNTATYRYYIDFANDNKIEYVILDEGWTKSTEDILHFNPNIAVRELINYAKKKDVGIILWCLWRPLDENMEEILDTYASWGIAGIKVDFMQRADRYMVSSYERIAKQCAKRHLLVDFHGAFKPAGLRKAYPNIMSYEGVKGNEHNKWSHDINPQHNLRIPFIRMGVGPMDYTPGAMHNSQAKNHRIRFDRPMTIGTRAHQVAMYIVYESGLQMLCDSPSNYKKEQETTNFISQIPTIWDTTKVLESKVGEYLTVARKHGNKWYIGSMTYKKREVIIDFSFLPAGSYEAIIFKDGINADKYAEDYSIKKLLVTNKTKIKARLSEGGGWSSIIRKKI</sequence>
<proteinExistence type="predicted"/>
<feature type="domain" description="Glycosyl-hydrolase 97 N-terminal" evidence="4">
    <location>
        <begin position="4"/>
        <end position="145"/>
    </location>
</feature>
<dbReference type="InterPro" id="IPR014718">
    <property type="entry name" value="GH-type_carb-bd"/>
</dbReference>
<dbReference type="SUPFAM" id="SSF51445">
    <property type="entry name" value="(Trans)glycosidases"/>
    <property type="match status" value="1"/>
</dbReference>
<dbReference type="PANTHER" id="PTHR35803:SF2">
    <property type="entry name" value="RETAINING ALPHA-GALACTOSIDASE"/>
    <property type="match status" value="1"/>
</dbReference>
<name>A0AAV4FVX8_9GAST</name>
<dbReference type="InterPro" id="IPR029483">
    <property type="entry name" value="GH97_C"/>
</dbReference>
<evidence type="ECO:0000259" key="4">
    <source>
        <dbReference type="Pfam" id="PF14508"/>
    </source>
</evidence>
<dbReference type="InterPro" id="IPR017853">
    <property type="entry name" value="GH"/>
</dbReference>
<dbReference type="Pfam" id="PF10566">
    <property type="entry name" value="Glyco_hydro_97"/>
    <property type="match status" value="1"/>
</dbReference>
<dbReference type="PANTHER" id="PTHR35803">
    <property type="entry name" value="GLUCAN 1,4-ALPHA-GLUCOSIDASE SUSB-RELATED"/>
    <property type="match status" value="1"/>
</dbReference>
<evidence type="ECO:0000256" key="1">
    <source>
        <dbReference type="ARBA" id="ARBA00022801"/>
    </source>
</evidence>
<dbReference type="AlphaFoldDB" id="A0AAV4FVX8"/>
<evidence type="ECO:0000259" key="5">
    <source>
        <dbReference type="Pfam" id="PF14509"/>
    </source>
</evidence>
<dbReference type="GO" id="GO:0030246">
    <property type="term" value="F:carbohydrate binding"/>
    <property type="evidence" value="ECO:0007669"/>
    <property type="project" value="InterPro"/>
</dbReference>
<accession>A0AAV4FVX8</accession>
<dbReference type="Pfam" id="PF14509">
    <property type="entry name" value="GH97_C"/>
    <property type="match status" value="1"/>
</dbReference>
<organism evidence="6 7">
    <name type="scientific">Elysia marginata</name>
    <dbReference type="NCBI Taxonomy" id="1093978"/>
    <lineage>
        <taxon>Eukaryota</taxon>
        <taxon>Metazoa</taxon>
        <taxon>Spiralia</taxon>
        <taxon>Lophotrochozoa</taxon>
        <taxon>Mollusca</taxon>
        <taxon>Gastropoda</taxon>
        <taxon>Heterobranchia</taxon>
        <taxon>Euthyneura</taxon>
        <taxon>Panpulmonata</taxon>
        <taxon>Sacoglossa</taxon>
        <taxon>Placobranchoidea</taxon>
        <taxon>Plakobranchidae</taxon>
        <taxon>Elysia</taxon>
    </lineage>
</organism>
<evidence type="ECO:0000313" key="6">
    <source>
        <dbReference type="EMBL" id="GFR77259.1"/>
    </source>
</evidence>
<dbReference type="EMBL" id="BMAT01004631">
    <property type="protein sequence ID" value="GFR77259.1"/>
    <property type="molecule type" value="Genomic_DNA"/>
</dbReference>
<dbReference type="InterPro" id="IPR029486">
    <property type="entry name" value="GH97_N"/>
</dbReference>
<feature type="domain" description="Glycosyl-hydrolase 97 C-terminal oligomerisation" evidence="5">
    <location>
        <begin position="415"/>
        <end position="506"/>
    </location>
</feature>
<gene>
    <name evidence="6" type="ORF">ElyMa_002232900</name>
</gene>
<keyword evidence="7" id="KW-1185">Reference proteome</keyword>
<dbReference type="Gene3D" id="3.20.20.70">
    <property type="entry name" value="Aldolase class I"/>
    <property type="match status" value="1"/>
</dbReference>
<evidence type="ECO:0000256" key="2">
    <source>
        <dbReference type="ARBA" id="ARBA00023295"/>
    </source>
</evidence>
<dbReference type="Gene3D" id="2.70.98.10">
    <property type="match status" value="1"/>
</dbReference>
<dbReference type="Gene3D" id="2.60.40.1180">
    <property type="entry name" value="Golgi alpha-mannosidase II"/>
    <property type="match status" value="1"/>
</dbReference>
<dbReference type="GO" id="GO:0016798">
    <property type="term" value="F:hydrolase activity, acting on glycosyl bonds"/>
    <property type="evidence" value="ECO:0007669"/>
    <property type="project" value="UniProtKB-KW"/>
</dbReference>
<keyword evidence="1" id="KW-0378">Hydrolase</keyword>
<evidence type="ECO:0000259" key="3">
    <source>
        <dbReference type="Pfam" id="PF10566"/>
    </source>
</evidence>
<evidence type="ECO:0000313" key="7">
    <source>
        <dbReference type="Proteomes" id="UP000762676"/>
    </source>
</evidence>
<keyword evidence="2" id="KW-0326">Glycosidase</keyword>